<evidence type="ECO:0000256" key="4">
    <source>
        <dbReference type="ARBA" id="ARBA00023136"/>
    </source>
</evidence>
<keyword evidence="4" id="KW-0472">Membrane</keyword>
<evidence type="ECO:0000256" key="2">
    <source>
        <dbReference type="ARBA" id="ARBA00022692"/>
    </source>
</evidence>
<evidence type="ECO:0000256" key="5">
    <source>
        <dbReference type="ARBA" id="ARBA00038359"/>
    </source>
</evidence>
<protein>
    <recommendedName>
        <fullName evidence="7">Rhodopsin domain-containing protein</fullName>
    </recommendedName>
</protein>
<dbReference type="OrthoDB" id="3918601at2759"/>
<keyword evidence="2" id="KW-0812">Transmembrane</keyword>
<evidence type="ECO:0000256" key="1">
    <source>
        <dbReference type="ARBA" id="ARBA00004141"/>
    </source>
</evidence>
<dbReference type="PANTHER" id="PTHR33048">
    <property type="entry name" value="PTH11-LIKE INTEGRAL MEMBRANE PROTEIN (AFU_ORTHOLOGUE AFUA_5G11245)"/>
    <property type="match status" value="1"/>
</dbReference>
<accession>A0A072PR19</accession>
<evidence type="ECO:0000313" key="8">
    <source>
        <dbReference type="EMBL" id="KEF62569.1"/>
    </source>
</evidence>
<comment type="caution">
    <text evidence="8">The sequence shown here is derived from an EMBL/GenBank/DDBJ whole genome shotgun (WGS) entry which is preliminary data.</text>
</comment>
<dbReference type="InterPro" id="IPR049326">
    <property type="entry name" value="Rhodopsin_dom_fungi"/>
</dbReference>
<keyword evidence="3" id="KW-1133">Transmembrane helix</keyword>
<dbReference type="InterPro" id="IPR052337">
    <property type="entry name" value="SAT4-like"/>
</dbReference>
<dbReference type="GeneID" id="25275493"/>
<evidence type="ECO:0000256" key="3">
    <source>
        <dbReference type="ARBA" id="ARBA00022989"/>
    </source>
</evidence>
<dbReference type="Proteomes" id="UP000027920">
    <property type="component" value="Unassembled WGS sequence"/>
</dbReference>
<dbReference type="GO" id="GO:0016020">
    <property type="term" value="C:membrane"/>
    <property type="evidence" value="ECO:0007669"/>
    <property type="project" value="UniProtKB-SubCell"/>
</dbReference>
<dbReference type="EMBL" id="AMGV01000001">
    <property type="protein sequence ID" value="KEF62569.1"/>
    <property type="molecule type" value="Genomic_DNA"/>
</dbReference>
<sequence>MLQHRPCIHRNLFSRVIDDIGIPMLPTRAVARRRLKVSEPITSIVIDFATLILPIIMVCKLKTSRDKKIFVCILFGARISVPAITIPQLWKIQPLSISDDTTWDMVDFQTWNQVIMNVSLITACLPSLGRMMWELWAFGSGLRTTWCSRDAEGRDFGHELGLEKGKVQAKEKAESDDMVRVQVRRVRSFDSGTTIADRQKILPILPRRTTSRFRPVRKQDHHYRRPRSFSPVRSEANYLPTMQFAALNMPSPTTITQRCQNEEEKNRQSRFPFPPQAVLAARTSAAERPRLVNHPPPAATSHPPLSQSPTLPQISDSYYDEDASSIDIASYYLMNNTGPYDPNRTEIVLQTMIDELKSQNNSVYSCAHRIESSVYSAPRVESSVYSVRTRNDGGWI</sequence>
<dbReference type="VEuPathDB" id="FungiDB:A1O9_00542"/>
<dbReference type="AlphaFoldDB" id="A0A072PR19"/>
<feature type="domain" description="Rhodopsin" evidence="7">
    <location>
        <begin position="33"/>
        <end position="131"/>
    </location>
</feature>
<dbReference type="RefSeq" id="XP_013265159.1">
    <property type="nucleotide sequence ID" value="XM_013409705.1"/>
</dbReference>
<feature type="compositionally biased region" description="Polar residues" evidence="6">
    <location>
        <begin position="303"/>
        <end position="316"/>
    </location>
</feature>
<proteinExistence type="inferred from homology"/>
<dbReference type="PANTHER" id="PTHR33048:SF47">
    <property type="entry name" value="INTEGRAL MEMBRANE PROTEIN-RELATED"/>
    <property type="match status" value="1"/>
</dbReference>
<dbReference type="HOGENOM" id="CLU_696452_0_0_1"/>
<evidence type="ECO:0000259" key="7">
    <source>
        <dbReference type="Pfam" id="PF20684"/>
    </source>
</evidence>
<comment type="subcellular location">
    <subcellularLocation>
        <location evidence="1">Membrane</location>
        <topology evidence="1">Multi-pass membrane protein</topology>
    </subcellularLocation>
</comment>
<evidence type="ECO:0000313" key="9">
    <source>
        <dbReference type="Proteomes" id="UP000027920"/>
    </source>
</evidence>
<name>A0A072PR19_9EURO</name>
<feature type="region of interest" description="Disordered" evidence="6">
    <location>
        <begin position="290"/>
        <end position="317"/>
    </location>
</feature>
<dbReference type="Pfam" id="PF20684">
    <property type="entry name" value="Fung_rhodopsin"/>
    <property type="match status" value="1"/>
</dbReference>
<organism evidence="8 9">
    <name type="scientific">Exophiala aquamarina CBS 119918</name>
    <dbReference type="NCBI Taxonomy" id="1182545"/>
    <lineage>
        <taxon>Eukaryota</taxon>
        <taxon>Fungi</taxon>
        <taxon>Dikarya</taxon>
        <taxon>Ascomycota</taxon>
        <taxon>Pezizomycotina</taxon>
        <taxon>Eurotiomycetes</taxon>
        <taxon>Chaetothyriomycetidae</taxon>
        <taxon>Chaetothyriales</taxon>
        <taxon>Herpotrichiellaceae</taxon>
        <taxon>Exophiala</taxon>
    </lineage>
</organism>
<keyword evidence="9" id="KW-1185">Reference proteome</keyword>
<reference evidence="8 9" key="1">
    <citation type="submission" date="2013-03" db="EMBL/GenBank/DDBJ databases">
        <title>The Genome Sequence of Exophiala aquamarina CBS 119918.</title>
        <authorList>
            <consortium name="The Broad Institute Genomics Platform"/>
            <person name="Cuomo C."/>
            <person name="de Hoog S."/>
            <person name="Gorbushina A."/>
            <person name="Walker B."/>
            <person name="Young S.K."/>
            <person name="Zeng Q."/>
            <person name="Gargeya S."/>
            <person name="Fitzgerald M."/>
            <person name="Haas B."/>
            <person name="Abouelleil A."/>
            <person name="Allen A.W."/>
            <person name="Alvarado L."/>
            <person name="Arachchi H.M."/>
            <person name="Berlin A.M."/>
            <person name="Chapman S.B."/>
            <person name="Gainer-Dewar J."/>
            <person name="Goldberg J."/>
            <person name="Griggs A."/>
            <person name="Gujja S."/>
            <person name="Hansen M."/>
            <person name="Howarth C."/>
            <person name="Imamovic A."/>
            <person name="Ireland A."/>
            <person name="Larimer J."/>
            <person name="McCowan C."/>
            <person name="Murphy C."/>
            <person name="Pearson M."/>
            <person name="Poon T.W."/>
            <person name="Priest M."/>
            <person name="Roberts A."/>
            <person name="Saif S."/>
            <person name="Shea T."/>
            <person name="Sisk P."/>
            <person name="Sykes S."/>
            <person name="Wortman J."/>
            <person name="Nusbaum C."/>
            <person name="Birren B."/>
        </authorList>
    </citation>
    <scope>NUCLEOTIDE SEQUENCE [LARGE SCALE GENOMIC DNA]</scope>
    <source>
        <strain evidence="8 9">CBS 119918</strain>
    </source>
</reference>
<evidence type="ECO:0000256" key="6">
    <source>
        <dbReference type="SAM" id="MobiDB-lite"/>
    </source>
</evidence>
<gene>
    <name evidence="8" type="ORF">A1O9_00542</name>
</gene>
<comment type="similarity">
    <text evidence="5">Belongs to the SAT4 family.</text>
</comment>